<dbReference type="Pfam" id="PF06996">
    <property type="entry name" value="T6SS_TssG"/>
    <property type="match status" value="1"/>
</dbReference>
<dbReference type="InterPro" id="IPR010732">
    <property type="entry name" value="T6SS_TssG-like"/>
</dbReference>
<evidence type="ECO:0000313" key="1">
    <source>
        <dbReference type="EMBL" id="MCD2518784.1"/>
    </source>
</evidence>
<dbReference type="RefSeq" id="WP_231060066.1">
    <property type="nucleotide sequence ID" value="NZ_JAJNOC010000009.1"/>
</dbReference>
<accession>A0ABS8QB12</accession>
<proteinExistence type="predicted"/>
<reference evidence="1" key="1">
    <citation type="submission" date="2021-11" db="EMBL/GenBank/DDBJ databases">
        <title>The complete genome of Massilia sp sp. G4R7.</title>
        <authorList>
            <person name="Liu L."/>
            <person name="Yue J."/>
            <person name="Yuan J."/>
            <person name="Yang F."/>
            <person name="Li L."/>
        </authorList>
    </citation>
    <scope>NUCLEOTIDE SEQUENCE</scope>
    <source>
        <strain evidence="1">G4R7</strain>
    </source>
</reference>
<evidence type="ECO:0000313" key="2">
    <source>
        <dbReference type="Proteomes" id="UP001179361"/>
    </source>
</evidence>
<gene>
    <name evidence="1" type="primary">tssG</name>
    <name evidence="1" type="ORF">LQ564_21015</name>
</gene>
<dbReference type="NCBIfam" id="TIGR03347">
    <property type="entry name" value="VI_chp_1"/>
    <property type="match status" value="1"/>
</dbReference>
<keyword evidence="2" id="KW-1185">Reference proteome</keyword>
<dbReference type="PANTHER" id="PTHR35564:SF4">
    <property type="entry name" value="CYTOPLASMIC PROTEIN"/>
    <property type="match status" value="1"/>
</dbReference>
<organism evidence="1 2">
    <name type="scientific">Massilia phyllostachyos</name>
    <dbReference type="NCBI Taxonomy" id="2898585"/>
    <lineage>
        <taxon>Bacteria</taxon>
        <taxon>Pseudomonadati</taxon>
        <taxon>Pseudomonadota</taxon>
        <taxon>Betaproteobacteria</taxon>
        <taxon>Burkholderiales</taxon>
        <taxon>Oxalobacteraceae</taxon>
        <taxon>Telluria group</taxon>
        <taxon>Massilia</taxon>
    </lineage>
</organism>
<comment type="caution">
    <text evidence="1">The sequence shown here is derived from an EMBL/GenBank/DDBJ whole genome shotgun (WGS) entry which is preliminary data.</text>
</comment>
<dbReference type="EMBL" id="JAJNOC010000009">
    <property type="protein sequence ID" value="MCD2518784.1"/>
    <property type="molecule type" value="Genomic_DNA"/>
</dbReference>
<dbReference type="Proteomes" id="UP001179361">
    <property type="component" value="Unassembled WGS sequence"/>
</dbReference>
<sequence>MRTPQRQPDPAVIERLLAEPWRYELFQAIRLLARWLRRQQGGENVDAALRFESVLSLAFPSSEIDSVQMESGADGAPRLRLRTAVMGLLGVNGALPLHYTERIAAWEHATGDAGPRAFYDALSHRQVALFYRAWCKYRVRGGLDEGGRDRFLAQLAALGGALGQQDAGLSSESLAYFAAQLRSRVVPAGLIAGVLGEYLQAQVQVVQFAGRWDVLPLEERNRLGEHNCEVGVVATLGERLPRPELGIRIRVGPVPADVFERFLPGAPGARAISALLGQFAIEIPYRELQVVLRREDVAGIALDGGKRLGLDGFLCTHPPARDRDDVCYLLP</sequence>
<name>A0ABS8QB12_9BURK</name>
<protein>
    <submittedName>
        <fullName evidence="1">Type VI secretion system baseplate subunit TssG</fullName>
    </submittedName>
</protein>
<dbReference type="PANTHER" id="PTHR35564">
    <property type="match status" value="1"/>
</dbReference>